<keyword evidence="2" id="KW-1185">Reference proteome</keyword>
<protein>
    <submittedName>
        <fullName evidence="1">Uncharacterized protein</fullName>
    </submittedName>
</protein>
<comment type="caution">
    <text evidence="1">The sequence shown here is derived from an EMBL/GenBank/DDBJ whole genome shotgun (WGS) entry which is preliminary data.</text>
</comment>
<reference evidence="2" key="1">
    <citation type="journal article" date="2019" name="Int. J. Syst. Evol. Microbiol.">
        <title>The Global Catalogue of Microorganisms (GCM) 10K type strain sequencing project: providing services to taxonomists for standard genome sequencing and annotation.</title>
        <authorList>
            <consortium name="The Broad Institute Genomics Platform"/>
            <consortium name="The Broad Institute Genome Sequencing Center for Infectious Disease"/>
            <person name="Wu L."/>
            <person name="Ma J."/>
        </authorList>
    </citation>
    <scope>NUCLEOTIDE SEQUENCE [LARGE SCALE GENOMIC DNA]</scope>
    <source>
        <strain evidence="2">JCM 6833</strain>
    </source>
</reference>
<gene>
    <name evidence="1" type="ORF">GCM10010411_92090</name>
</gene>
<evidence type="ECO:0000313" key="1">
    <source>
        <dbReference type="EMBL" id="GAA2637861.1"/>
    </source>
</evidence>
<dbReference type="EMBL" id="BAAATD010000024">
    <property type="protein sequence ID" value="GAA2637861.1"/>
    <property type="molecule type" value="Genomic_DNA"/>
</dbReference>
<accession>A0ABP6DCG8</accession>
<evidence type="ECO:0000313" key="2">
    <source>
        <dbReference type="Proteomes" id="UP001501509"/>
    </source>
</evidence>
<sequence>MSLLPPQPPPVRRDLMIAPHTTISLQPRTPTHLSRARDRLLFNANINDPAAYNPPTYEQAKLSAR</sequence>
<organism evidence="1 2">
    <name type="scientific">Actinomadura fulvescens</name>
    <dbReference type="NCBI Taxonomy" id="46160"/>
    <lineage>
        <taxon>Bacteria</taxon>
        <taxon>Bacillati</taxon>
        <taxon>Actinomycetota</taxon>
        <taxon>Actinomycetes</taxon>
        <taxon>Streptosporangiales</taxon>
        <taxon>Thermomonosporaceae</taxon>
        <taxon>Actinomadura</taxon>
    </lineage>
</organism>
<dbReference type="Proteomes" id="UP001501509">
    <property type="component" value="Unassembled WGS sequence"/>
</dbReference>
<dbReference type="RefSeq" id="WP_344549123.1">
    <property type="nucleotide sequence ID" value="NZ_BAAATD010000024.1"/>
</dbReference>
<proteinExistence type="predicted"/>
<name>A0ABP6DCG8_9ACTN</name>